<evidence type="ECO:0000313" key="1">
    <source>
        <dbReference type="EMBL" id="SIS68474.1"/>
    </source>
</evidence>
<sequence length="52" mass="5964">MDLLGISLKDAKSNVDKILDDKEVVLVINDKILFQKFIKEMDDIGLIFQNNL</sequence>
<dbReference type="OrthoDB" id="711883at2"/>
<proteinExistence type="predicted"/>
<name>A0A1N7L3T9_9FLAO</name>
<protein>
    <submittedName>
        <fullName evidence="1">Uncharacterized protein</fullName>
    </submittedName>
</protein>
<gene>
    <name evidence="1" type="ORF">SAMN05421796_1021</name>
</gene>
<reference evidence="2" key="1">
    <citation type="submission" date="2017-01" db="EMBL/GenBank/DDBJ databases">
        <authorList>
            <person name="Varghese N."/>
            <person name="Submissions S."/>
        </authorList>
    </citation>
    <scope>NUCLEOTIDE SEQUENCE [LARGE SCALE GENOMIC DNA]</scope>
    <source>
        <strain evidence="2">DSM 21068</strain>
    </source>
</reference>
<dbReference type="EMBL" id="FTOJ01000002">
    <property type="protein sequence ID" value="SIS68474.1"/>
    <property type="molecule type" value="Genomic_DNA"/>
</dbReference>
<dbReference type="AlphaFoldDB" id="A0A1N7L3T9"/>
<evidence type="ECO:0000313" key="2">
    <source>
        <dbReference type="Proteomes" id="UP000186246"/>
    </source>
</evidence>
<accession>A0A1N7L3T9</accession>
<dbReference type="Proteomes" id="UP000186246">
    <property type="component" value="Unassembled WGS sequence"/>
</dbReference>
<dbReference type="RefSeq" id="WP_159439254.1">
    <property type="nucleotide sequence ID" value="NZ_FTOJ01000002.1"/>
</dbReference>
<organism evidence="1 2">
    <name type="scientific">Chryseobacterium piscicola</name>
    <dbReference type="NCBI Taxonomy" id="551459"/>
    <lineage>
        <taxon>Bacteria</taxon>
        <taxon>Pseudomonadati</taxon>
        <taxon>Bacteroidota</taxon>
        <taxon>Flavobacteriia</taxon>
        <taxon>Flavobacteriales</taxon>
        <taxon>Weeksellaceae</taxon>
        <taxon>Chryseobacterium group</taxon>
        <taxon>Chryseobacterium</taxon>
    </lineage>
</organism>